<feature type="coiled-coil region" evidence="1">
    <location>
        <begin position="29"/>
        <end position="108"/>
    </location>
</feature>
<reference evidence="2" key="1">
    <citation type="journal article" date="2015" name="Nature">
        <title>Complex archaea that bridge the gap between prokaryotes and eukaryotes.</title>
        <authorList>
            <person name="Spang A."/>
            <person name="Saw J.H."/>
            <person name="Jorgensen S.L."/>
            <person name="Zaremba-Niedzwiedzka K."/>
            <person name="Martijn J."/>
            <person name="Lind A.E."/>
            <person name="van Eijk R."/>
            <person name="Schleper C."/>
            <person name="Guy L."/>
            <person name="Ettema T.J."/>
        </authorList>
    </citation>
    <scope>NUCLEOTIDE SEQUENCE</scope>
</reference>
<proteinExistence type="predicted"/>
<protein>
    <submittedName>
        <fullName evidence="2">Uncharacterized protein</fullName>
    </submittedName>
</protein>
<organism evidence="2">
    <name type="scientific">marine sediment metagenome</name>
    <dbReference type="NCBI Taxonomy" id="412755"/>
    <lineage>
        <taxon>unclassified sequences</taxon>
        <taxon>metagenomes</taxon>
        <taxon>ecological metagenomes</taxon>
    </lineage>
</organism>
<gene>
    <name evidence="2" type="ORF">LCGC14_0696080</name>
</gene>
<evidence type="ECO:0000256" key="1">
    <source>
        <dbReference type="SAM" id="Coils"/>
    </source>
</evidence>
<name>A0A0F9R4F8_9ZZZZ</name>
<keyword evidence="1" id="KW-0175">Coiled coil</keyword>
<accession>A0A0F9R4F8</accession>
<dbReference type="EMBL" id="LAZR01001467">
    <property type="protein sequence ID" value="KKN44152.1"/>
    <property type="molecule type" value="Genomic_DNA"/>
</dbReference>
<sequence>MSKKREGLFGFSKKIKEYDEILGDLELFKEKSKKELSRIINKLKIILQENKKLNTETSSLKDTIFQLENENLALKGDFKAVIDDNIIKERLEQKVLDFRVLVASLEKENAILQRNLYGKTKFKHNIRDINELEQGNNKRINKGVKLSTQIGEISLDSATPVGVNDINFSDQAKNTQGFGARQYIAEEVLPPGDINVAPEPPGNLNVVEEVLPPGDINVAPEPPGSLNVVEEVLPPGDITEVPELPSSQRIVEEVQNHEHIPEKIDTLLPTEAENETFYIERNELTGKHEEKPQEEIPEIHTQRKRKCPKCGMTKRAFIKEIDDKTHIIMHSPRIYGKKYICTSCFTEWK</sequence>
<evidence type="ECO:0000313" key="2">
    <source>
        <dbReference type="EMBL" id="KKN44152.1"/>
    </source>
</evidence>
<comment type="caution">
    <text evidence="2">The sequence shown here is derived from an EMBL/GenBank/DDBJ whole genome shotgun (WGS) entry which is preliminary data.</text>
</comment>
<dbReference type="AlphaFoldDB" id="A0A0F9R4F8"/>